<dbReference type="Proteomes" id="UP000465221">
    <property type="component" value="Unassembled WGS sequence"/>
</dbReference>
<protein>
    <submittedName>
        <fullName evidence="1">Uncharacterized protein</fullName>
    </submittedName>
</protein>
<organism evidence="1 2">
    <name type="scientific">Aspergillus udagawae</name>
    <dbReference type="NCBI Taxonomy" id="91492"/>
    <lineage>
        <taxon>Eukaryota</taxon>
        <taxon>Fungi</taxon>
        <taxon>Dikarya</taxon>
        <taxon>Ascomycota</taxon>
        <taxon>Pezizomycotina</taxon>
        <taxon>Eurotiomycetes</taxon>
        <taxon>Eurotiomycetidae</taxon>
        <taxon>Eurotiales</taxon>
        <taxon>Aspergillaceae</taxon>
        <taxon>Aspergillus</taxon>
        <taxon>Aspergillus subgen. Fumigati</taxon>
    </lineage>
</organism>
<proteinExistence type="predicted"/>
<reference evidence="1 2" key="1">
    <citation type="submission" date="2020-01" db="EMBL/GenBank/DDBJ databases">
        <title>Draft genome sequence of Aspergillus udagawae IFM 46972.</title>
        <authorList>
            <person name="Takahashi H."/>
            <person name="Yaguchi T."/>
        </authorList>
    </citation>
    <scope>NUCLEOTIDE SEQUENCE [LARGE SCALE GENOMIC DNA]</scope>
    <source>
        <strain evidence="1 2">IFM 46972</strain>
    </source>
</reference>
<gene>
    <name evidence="1" type="ORF">IFM46972_04651</name>
</gene>
<comment type="caution">
    <text evidence="1">The sequence shown here is derived from an EMBL/GenBank/DDBJ whole genome shotgun (WGS) entry which is preliminary data.</text>
</comment>
<accession>A0A8H3NTE1</accession>
<evidence type="ECO:0000313" key="2">
    <source>
        <dbReference type="Proteomes" id="UP000465221"/>
    </source>
</evidence>
<dbReference type="EMBL" id="BLKC01000026">
    <property type="protein sequence ID" value="GFF35713.1"/>
    <property type="molecule type" value="Genomic_DNA"/>
</dbReference>
<sequence length="281" mass="32605">MQSVTFNPNPFLLFNMKHFRKDSPPRYLFRVHAPLSAGESSANAVLSPAALYAHPEQMDDLFALAPSDAAKLLKDHLYWKCNDRCNLMRWTTSHGLRRHQTDRLCPAFADIFLLMIDTRDFQKRTFIKDLEGRSVQVSFQTLIDLGLFVLFPPLAVEAEWEKLARRVVELRQPFYRREICITTPDEVRTAVQLARDGFGGRWTFPVAVMLLALKARANNDQVIIEGFEAEFSEDEIRELSLLDIQVDRDRLPELAQFENLGNDIHRHFTGRDINSVFWRVR</sequence>
<name>A0A8H3NTE1_9EURO</name>
<dbReference type="AlphaFoldDB" id="A0A8H3NTE1"/>
<evidence type="ECO:0000313" key="1">
    <source>
        <dbReference type="EMBL" id="GFF35713.1"/>
    </source>
</evidence>